<comment type="caution">
    <text evidence="1">The sequence shown here is derived from an EMBL/GenBank/DDBJ whole genome shotgun (WGS) entry which is preliminary data.</text>
</comment>
<sequence>PAVRFPLPNTKARLREEKYVGLRKRVPSSLHSPNFDPHLSEVKWLSLVGATGLDDIDSRVSVVRYTTFCLGLGRTYLTGTNRKARPESDDTSKYLISRQAGQKLLITRRLLQSFRCQPIGRDLTLSLLYEYAYKSTANPFEQDSCKLGSVVLEGD</sequence>
<dbReference type="Proteomes" id="UP000823775">
    <property type="component" value="Unassembled WGS sequence"/>
</dbReference>
<protein>
    <submittedName>
        <fullName evidence="1">Uncharacterized protein</fullName>
    </submittedName>
</protein>
<evidence type="ECO:0000313" key="1">
    <source>
        <dbReference type="EMBL" id="MCD9560842.1"/>
    </source>
</evidence>
<organism evidence="1 2">
    <name type="scientific">Datura stramonium</name>
    <name type="common">Jimsonweed</name>
    <name type="synonym">Common thornapple</name>
    <dbReference type="NCBI Taxonomy" id="4076"/>
    <lineage>
        <taxon>Eukaryota</taxon>
        <taxon>Viridiplantae</taxon>
        <taxon>Streptophyta</taxon>
        <taxon>Embryophyta</taxon>
        <taxon>Tracheophyta</taxon>
        <taxon>Spermatophyta</taxon>
        <taxon>Magnoliopsida</taxon>
        <taxon>eudicotyledons</taxon>
        <taxon>Gunneridae</taxon>
        <taxon>Pentapetalae</taxon>
        <taxon>asterids</taxon>
        <taxon>lamiids</taxon>
        <taxon>Solanales</taxon>
        <taxon>Solanaceae</taxon>
        <taxon>Solanoideae</taxon>
        <taxon>Datureae</taxon>
        <taxon>Datura</taxon>
    </lineage>
</organism>
<keyword evidence="2" id="KW-1185">Reference proteome</keyword>
<evidence type="ECO:0000313" key="2">
    <source>
        <dbReference type="Proteomes" id="UP000823775"/>
    </source>
</evidence>
<reference evidence="1 2" key="1">
    <citation type="journal article" date="2021" name="BMC Genomics">
        <title>Datura genome reveals duplications of psychoactive alkaloid biosynthetic genes and high mutation rate following tissue culture.</title>
        <authorList>
            <person name="Rajewski A."/>
            <person name="Carter-House D."/>
            <person name="Stajich J."/>
            <person name="Litt A."/>
        </authorList>
    </citation>
    <scope>NUCLEOTIDE SEQUENCE [LARGE SCALE GENOMIC DNA]</scope>
    <source>
        <strain evidence="1">AR-01</strain>
    </source>
</reference>
<gene>
    <name evidence="1" type="ORF">HAX54_019649</name>
</gene>
<proteinExistence type="predicted"/>
<name>A0ABS8UPJ0_DATST</name>
<dbReference type="EMBL" id="JACEIK010002388">
    <property type="protein sequence ID" value="MCD9560842.1"/>
    <property type="molecule type" value="Genomic_DNA"/>
</dbReference>
<accession>A0ABS8UPJ0</accession>
<feature type="non-terminal residue" evidence="1">
    <location>
        <position position="1"/>
    </location>
</feature>